<feature type="chain" id="PRO_5012463424" evidence="1">
    <location>
        <begin position="19"/>
        <end position="161"/>
    </location>
</feature>
<comment type="caution">
    <text evidence="2">The sequence shown here is derived from an EMBL/GenBank/DDBJ whole genome shotgun (WGS) entry which is preliminary data.</text>
</comment>
<dbReference type="Proteomes" id="UP000193920">
    <property type="component" value="Unassembled WGS sequence"/>
</dbReference>
<keyword evidence="3" id="KW-1185">Reference proteome</keyword>
<protein>
    <submittedName>
        <fullName evidence="2">Uncharacterized protein</fullName>
    </submittedName>
</protein>
<keyword evidence="1" id="KW-0732">Signal</keyword>
<evidence type="ECO:0000313" key="2">
    <source>
        <dbReference type="EMBL" id="ORY84616.1"/>
    </source>
</evidence>
<evidence type="ECO:0000313" key="3">
    <source>
        <dbReference type="Proteomes" id="UP000193920"/>
    </source>
</evidence>
<dbReference type="EMBL" id="MCOG01000005">
    <property type="protein sequence ID" value="ORY84616.1"/>
    <property type="molecule type" value="Genomic_DNA"/>
</dbReference>
<feature type="signal peptide" evidence="1">
    <location>
        <begin position="1"/>
        <end position="18"/>
    </location>
</feature>
<dbReference type="AlphaFoldDB" id="A0A1Y2FN20"/>
<gene>
    <name evidence="2" type="ORF">LY90DRAFT_499341</name>
</gene>
<organism evidence="2 3">
    <name type="scientific">Neocallimastix californiae</name>
    <dbReference type="NCBI Taxonomy" id="1754190"/>
    <lineage>
        <taxon>Eukaryota</taxon>
        <taxon>Fungi</taxon>
        <taxon>Fungi incertae sedis</taxon>
        <taxon>Chytridiomycota</taxon>
        <taxon>Chytridiomycota incertae sedis</taxon>
        <taxon>Neocallimastigomycetes</taxon>
        <taxon>Neocallimastigales</taxon>
        <taxon>Neocallimastigaceae</taxon>
        <taxon>Neocallimastix</taxon>
    </lineage>
</organism>
<sequence>MRLSVFSIVSLVLGSALAKDDYFGEIDNRAELFKITDFEVPDITINFSDEDYKNFFLTYQCHYDTSRQHLTRNDECYSAPWVNLNNAIARAFNKGYIDRNAITDPNDLDLIESKNMTITDFEHIVTTYTNSTLETMFARTSPKSQRLNFLLEVNIPPTFLN</sequence>
<reference evidence="2 3" key="1">
    <citation type="submission" date="2016-08" db="EMBL/GenBank/DDBJ databases">
        <title>A Parts List for Fungal Cellulosomes Revealed by Comparative Genomics.</title>
        <authorList>
            <consortium name="DOE Joint Genome Institute"/>
            <person name="Haitjema C.H."/>
            <person name="Gilmore S.P."/>
            <person name="Henske J.K."/>
            <person name="Solomon K.V."/>
            <person name="De Groot R."/>
            <person name="Kuo A."/>
            <person name="Mondo S.J."/>
            <person name="Salamov A.A."/>
            <person name="Labutti K."/>
            <person name="Zhao Z."/>
            <person name="Chiniquy J."/>
            <person name="Barry K."/>
            <person name="Brewer H.M."/>
            <person name="Purvine S.O."/>
            <person name="Wright A.T."/>
            <person name="Boxma B."/>
            <person name="Van Alen T."/>
            <person name="Hackstein J.H."/>
            <person name="Baker S.E."/>
            <person name="Grigoriev I.V."/>
            <person name="O'Malley M.A."/>
        </authorList>
    </citation>
    <scope>NUCLEOTIDE SEQUENCE [LARGE SCALE GENOMIC DNA]</scope>
    <source>
        <strain evidence="2 3">G1</strain>
    </source>
</reference>
<accession>A0A1Y2FN20</accession>
<evidence type="ECO:0000256" key="1">
    <source>
        <dbReference type="SAM" id="SignalP"/>
    </source>
</evidence>
<proteinExistence type="predicted"/>
<name>A0A1Y2FN20_9FUNG</name>